<dbReference type="PANTHER" id="PTHR30055:SF234">
    <property type="entry name" value="HTH-TYPE TRANSCRIPTIONAL REGULATOR BETI"/>
    <property type="match status" value="1"/>
</dbReference>
<keyword evidence="1" id="KW-0805">Transcription regulation</keyword>
<name>A0A1H3TKK1_9ACTN</name>
<evidence type="ECO:0000256" key="3">
    <source>
        <dbReference type="ARBA" id="ARBA00023163"/>
    </source>
</evidence>
<dbReference type="SUPFAM" id="SSF46689">
    <property type="entry name" value="Homeodomain-like"/>
    <property type="match status" value="1"/>
</dbReference>
<dbReference type="PANTHER" id="PTHR30055">
    <property type="entry name" value="HTH-TYPE TRANSCRIPTIONAL REGULATOR RUTR"/>
    <property type="match status" value="1"/>
</dbReference>
<dbReference type="InterPro" id="IPR049445">
    <property type="entry name" value="TetR_SbtR-like_C"/>
</dbReference>
<feature type="DNA-binding region" description="H-T-H motif" evidence="4">
    <location>
        <begin position="27"/>
        <end position="46"/>
    </location>
</feature>
<dbReference type="RefSeq" id="WP_176985127.1">
    <property type="nucleotide sequence ID" value="NZ_BOND01000001.1"/>
</dbReference>
<dbReference type="Pfam" id="PF21597">
    <property type="entry name" value="TetR_C_43"/>
    <property type="match status" value="1"/>
</dbReference>
<keyword evidence="3" id="KW-0804">Transcription</keyword>
<evidence type="ECO:0000256" key="2">
    <source>
        <dbReference type="ARBA" id="ARBA00023125"/>
    </source>
</evidence>
<dbReference type="SUPFAM" id="SSF48498">
    <property type="entry name" value="Tetracyclin repressor-like, C-terminal domain"/>
    <property type="match status" value="1"/>
</dbReference>
<evidence type="ECO:0000259" key="5">
    <source>
        <dbReference type="PROSITE" id="PS50977"/>
    </source>
</evidence>
<evidence type="ECO:0000256" key="1">
    <source>
        <dbReference type="ARBA" id="ARBA00023015"/>
    </source>
</evidence>
<evidence type="ECO:0000256" key="4">
    <source>
        <dbReference type="PROSITE-ProRule" id="PRU00335"/>
    </source>
</evidence>
<dbReference type="EMBL" id="FNQB01000003">
    <property type="protein sequence ID" value="SDZ50388.1"/>
    <property type="molecule type" value="Genomic_DNA"/>
</dbReference>
<proteinExistence type="predicted"/>
<dbReference type="Gene3D" id="1.10.357.10">
    <property type="entry name" value="Tetracycline Repressor, domain 2"/>
    <property type="match status" value="1"/>
</dbReference>
<gene>
    <name evidence="6" type="ORF">SAMN05421684_5887</name>
</gene>
<evidence type="ECO:0000313" key="6">
    <source>
        <dbReference type="EMBL" id="SDZ50388.1"/>
    </source>
</evidence>
<feature type="domain" description="HTH tetR-type" evidence="5">
    <location>
        <begin position="5"/>
        <end position="64"/>
    </location>
</feature>
<dbReference type="InterPro" id="IPR036271">
    <property type="entry name" value="Tet_transcr_reg_TetR-rel_C_sf"/>
</dbReference>
<dbReference type="Proteomes" id="UP000199632">
    <property type="component" value="Unassembled WGS sequence"/>
</dbReference>
<dbReference type="InterPro" id="IPR050109">
    <property type="entry name" value="HTH-type_TetR-like_transc_reg"/>
</dbReference>
<dbReference type="PRINTS" id="PR00455">
    <property type="entry name" value="HTHTETR"/>
</dbReference>
<sequence length="173" mass="18017">MPDAAATRGLLLDAARELVAEHGTATSLREIARRAGVGIGTLYRHFPNREALLDALLHANFERLQGRAATLLGSPDPADALLTWLAELASGAATYDGLPESIMSALADESSPLYASCSQMKTAAGLLLRRAQEVGLVRADVTVGDAVALVLGLAWSGGRAGEASDLAARLLTR</sequence>
<reference evidence="7" key="1">
    <citation type="submission" date="2016-10" db="EMBL/GenBank/DDBJ databases">
        <authorList>
            <person name="Varghese N."/>
            <person name="Submissions S."/>
        </authorList>
    </citation>
    <scope>NUCLEOTIDE SEQUENCE [LARGE SCALE GENOMIC DNA]</scope>
    <source>
        <strain evidence="7">DSM 44718</strain>
    </source>
</reference>
<dbReference type="InterPro" id="IPR009057">
    <property type="entry name" value="Homeodomain-like_sf"/>
</dbReference>
<keyword evidence="2 4" id="KW-0238">DNA-binding</keyword>
<dbReference type="GO" id="GO:0000976">
    <property type="term" value="F:transcription cis-regulatory region binding"/>
    <property type="evidence" value="ECO:0007669"/>
    <property type="project" value="TreeGrafter"/>
</dbReference>
<evidence type="ECO:0000313" key="7">
    <source>
        <dbReference type="Proteomes" id="UP000199632"/>
    </source>
</evidence>
<dbReference type="STRING" id="137265.SAMN05421684_5887"/>
<dbReference type="GO" id="GO:0003700">
    <property type="term" value="F:DNA-binding transcription factor activity"/>
    <property type="evidence" value="ECO:0007669"/>
    <property type="project" value="TreeGrafter"/>
</dbReference>
<organism evidence="6 7">
    <name type="scientific">Asanoa ishikariensis</name>
    <dbReference type="NCBI Taxonomy" id="137265"/>
    <lineage>
        <taxon>Bacteria</taxon>
        <taxon>Bacillati</taxon>
        <taxon>Actinomycetota</taxon>
        <taxon>Actinomycetes</taxon>
        <taxon>Micromonosporales</taxon>
        <taxon>Micromonosporaceae</taxon>
        <taxon>Asanoa</taxon>
    </lineage>
</organism>
<dbReference type="Pfam" id="PF00440">
    <property type="entry name" value="TetR_N"/>
    <property type="match status" value="1"/>
</dbReference>
<dbReference type="PROSITE" id="PS50977">
    <property type="entry name" value="HTH_TETR_2"/>
    <property type="match status" value="1"/>
</dbReference>
<protein>
    <submittedName>
        <fullName evidence="6">Transcriptional regulator, TetR family</fullName>
    </submittedName>
</protein>
<dbReference type="AlphaFoldDB" id="A0A1H3TKK1"/>
<dbReference type="InterPro" id="IPR001647">
    <property type="entry name" value="HTH_TetR"/>
</dbReference>
<accession>A0A1H3TKK1</accession>
<keyword evidence="7" id="KW-1185">Reference proteome</keyword>